<keyword evidence="2" id="KW-1185">Reference proteome</keyword>
<comment type="caution">
    <text evidence="1">The sequence shown here is derived from an EMBL/GenBank/DDBJ whole genome shotgun (WGS) entry which is preliminary data.</text>
</comment>
<dbReference type="AlphaFoldDB" id="A0A8J4Y488"/>
<gene>
    <name evidence="1" type="ORF">GWK47_055282</name>
</gene>
<proteinExistence type="predicted"/>
<reference evidence="1" key="1">
    <citation type="submission" date="2020-07" db="EMBL/GenBank/DDBJ databases">
        <title>The High-quality genome of the commercially important snow crab, Chionoecetes opilio.</title>
        <authorList>
            <person name="Jeong J.-H."/>
            <person name="Ryu S."/>
        </authorList>
    </citation>
    <scope>NUCLEOTIDE SEQUENCE</scope>
    <source>
        <strain evidence="1">MADBK_172401_WGS</strain>
        <tissue evidence="1">Digestive gland</tissue>
    </source>
</reference>
<accession>A0A8J4Y488</accession>
<dbReference type="Proteomes" id="UP000770661">
    <property type="component" value="Unassembled WGS sequence"/>
</dbReference>
<organism evidence="1 2">
    <name type="scientific">Chionoecetes opilio</name>
    <name type="common">Atlantic snow crab</name>
    <name type="synonym">Cancer opilio</name>
    <dbReference type="NCBI Taxonomy" id="41210"/>
    <lineage>
        <taxon>Eukaryota</taxon>
        <taxon>Metazoa</taxon>
        <taxon>Ecdysozoa</taxon>
        <taxon>Arthropoda</taxon>
        <taxon>Crustacea</taxon>
        <taxon>Multicrustacea</taxon>
        <taxon>Malacostraca</taxon>
        <taxon>Eumalacostraca</taxon>
        <taxon>Eucarida</taxon>
        <taxon>Decapoda</taxon>
        <taxon>Pleocyemata</taxon>
        <taxon>Brachyura</taxon>
        <taxon>Eubrachyura</taxon>
        <taxon>Majoidea</taxon>
        <taxon>Majidae</taxon>
        <taxon>Chionoecetes</taxon>
    </lineage>
</organism>
<evidence type="ECO:0000313" key="2">
    <source>
        <dbReference type="Proteomes" id="UP000770661"/>
    </source>
</evidence>
<dbReference type="EMBL" id="JACEEZ010018350">
    <property type="protein sequence ID" value="KAG0717021.1"/>
    <property type="molecule type" value="Genomic_DNA"/>
</dbReference>
<evidence type="ECO:0000313" key="1">
    <source>
        <dbReference type="EMBL" id="KAG0717021.1"/>
    </source>
</evidence>
<protein>
    <submittedName>
        <fullName evidence="1">Uncharacterized protein</fullName>
    </submittedName>
</protein>
<name>A0A8J4Y488_CHIOP</name>
<sequence>MLFTVDCRLIRHATTLLTRDKHLDTLKQTSCKTTRRGRQVPSLRRLVALGGWDGGASEHITACVCCAAEMPHSEEPVHLTPWMTQKTQTSLHNMTIGLMKNIRRT</sequence>